<evidence type="ECO:0000313" key="2">
    <source>
        <dbReference type="Proteomes" id="UP001487740"/>
    </source>
</evidence>
<comment type="caution">
    <text evidence="1">The sequence shown here is derived from an EMBL/GenBank/DDBJ whole genome shotgun (WGS) entry which is preliminary data.</text>
</comment>
<organism evidence="1 2">
    <name type="scientific">Scylla paramamosain</name>
    <name type="common">Mud crab</name>
    <dbReference type="NCBI Taxonomy" id="85552"/>
    <lineage>
        <taxon>Eukaryota</taxon>
        <taxon>Metazoa</taxon>
        <taxon>Ecdysozoa</taxon>
        <taxon>Arthropoda</taxon>
        <taxon>Crustacea</taxon>
        <taxon>Multicrustacea</taxon>
        <taxon>Malacostraca</taxon>
        <taxon>Eumalacostraca</taxon>
        <taxon>Eucarida</taxon>
        <taxon>Decapoda</taxon>
        <taxon>Pleocyemata</taxon>
        <taxon>Brachyura</taxon>
        <taxon>Eubrachyura</taxon>
        <taxon>Portunoidea</taxon>
        <taxon>Portunidae</taxon>
        <taxon>Portuninae</taxon>
        <taxon>Scylla</taxon>
    </lineage>
</organism>
<sequence length="97" mass="11084">MPQRVSIFPEAVIELRRGEGTSVRCWLEYFPFCASLIAWAWVRSEAAVHYPTATSATDGEHGGQQACLRVWQLVFQKMANVFQKNGKSKKKIRFAHQ</sequence>
<name>A0AAW0U2L0_SCYPA</name>
<dbReference type="Proteomes" id="UP001487740">
    <property type="component" value="Unassembled WGS sequence"/>
</dbReference>
<gene>
    <name evidence="1" type="ORF">O3P69_013264</name>
</gene>
<dbReference type="AlphaFoldDB" id="A0AAW0U2L0"/>
<accession>A0AAW0U2L0</accession>
<reference evidence="1 2" key="1">
    <citation type="submission" date="2023-03" db="EMBL/GenBank/DDBJ databases">
        <title>High-quality genome of Scylla paramamosain provides insights in environmental adaptation.</title>
        <authorList>
            <person name="Zhang L."/>
        </authorList>
    </citation>
    <scope>NUCLEOTIDE SEQUENCE [LARGE SCALE GENOMIC DNA]</scope>
    <source>
        <strain evidence="1">LZ_2023a</strain>
        <tissue evidence="1">Muscle</tissue>
    </source>
</reference>
<dbReference type="EMBL" id="JARAKH010000021">
    <property type="protein sequence ID" value="KAK8393105.1"/>
    <property type="molecule type" value="Genomic_DNA"/>
</dbReference>
<keyword evidence="2" id="KW-1185">Reference proteome</keyword>
<evidence type="ECO:0000313" key="1">
    <source>
        <dbReference type="EMBL" id="KAK8393105.1"/>
    </source>
</evidence>
<protein>
    <submittedName>
        <fullName evidence="1">Uncharacterized protein</fullName>
    </submittedName>
</protein>
<proteinExistence type="predicted"/>